<feature type="region of interest" description="Disordered" evidence="1">
    <location>
        <begin position="198"/>
        <end position="220"/>
    </location>
</feature>
<dbReference type="EMBL" id="MIGC01003873">
    <property type="protein sequence ID" value="PHJ18810.1"/>
    <property type="molecule type" value="Genomic_DNA"/>
</dbReference>
<evidence type="ECO:0000313" key="3">
    <source>
        <dbReference type="EMBL" id="PHJ18810.1"/>
    </source>
</evidence>
<feature type="non-terminal residue" evidence="3">
    <location>
        <position position="290"/>
    </location>
</feature>
<proteinExistence type="predicted"/>
<dbReference type="VEuPathDB" id="ToxoDB:CSUI_007365"/>
<protein>
    <submittedName>
        <fullName evidence="3">Pyruvate phosphate pep pyruvate binding domain-containing protein</fullName>
    </submittedName>
</protein>
<sequence>MNHQAVNVQLECVCPYTHPGQSVWVVGNVPVLGSWDIHRGVQLSTAADQYPKWRLGKNGIRVPKSQDVEFKFVIMSEKKDYVNWEQIYNRVIKTDTPLLYRCDFGDWQSETSSWTPPSSSKHLSVDLANASLSDTPQQPGAAKWMGRSDSSSSSPLHRLSSGLLDILSSSSPLSGSVSTPSLIGSSAYSPPSVASRIVDASSPLGGGKEDEEDQRRAAGAGVAGGSYALRMLVDGDREAKSWREKLEVVRRLLLTGFKDGKFRSQEDTVTLIDCLSYAGIYLRFISQGDI</sequence>
<evidence type="ECO:0000259" key="2">
    <source>
        <dbReference type="PROSITE" id="PS51166"/>
    </source>
</evidence>
<organism evidence="3 4">
    <name type="scientific">Cystoisospora suis</name>
    <dbReference type="NCBI Taxonomy" id="483139"/>
    <lineage>
        <taxon>Eukaryota</taxon>
        <taxon>Sar</taxon>
        <taxon>Alveolata</taxon>
        <taxon>Apicomplexa</taxon>
        <taxon>Conoidasida</taxon>
        <taxon>Coccidia</taxon>
        <taxon>Eucoccidiorida</taxon>
        <taxon>Eimeriorina</taxon>
        <taxon>Sarcocystidae</taxon>
        <taxon>Cystoisospora</taxon>
    </lineage>
</organism>
<evidence type="ECO:0000313" key="4">
    <source>
        <dbReference type="Proteomes" id="UP000221165"/>
    </source>
</evidence>
<gene>
    <name evidence="3" type="ORF">CSUI_007365</name>
</gene>
<dbReference type="InterPro" id="IPR013784">
    <property type="entry name" value="Carb-bd-like_fold"/>
</dbReference>
<feature type="region of interest" description="Disordered" evidence="1">
    <location>
        <begin position="131"/>
        <end position="156"/>
    </location>
</feature>
<dbReference type="Proteomes" id="UP000221165">
    <property type="component" value="Unassembled WGS sequence"/>
</dbReference>
<dbReference type="Gene3D" id="2.60.40.10">
    <property type="entry name" value="Immunoglobulins"/>
    <property type="match status" value="1"/>
</dbReference>
<dbReference type="Pfam" id="PF00686">
    <property type="entry name" value="CBM_20"/>
    <property type="match status" value="1"/>
</dbReference>
<dbReference type="InterPro" id="IPR002044">
    <property type="entry name" value="CBM20"/>
</dbReference>
<dbReference type="PANTHER" id="PTHR15048:SF0">
    <property type="entry name" value="STARCH-BINDING DOMAIN-CONTAINING PROTEIN 1"/>
    <property type="match status" value="1"/>
</dbReference>
<evidence type="ECO:0000256" key="1">
    <source>
        <dbReference type="SAM" id="MobiDB-lite"/>
    </source>
</evidence>
<comment type="caution">
    <text evidence="3">The sequence shown here is derived from an EMBL/GenBank/DDBJ whole genome shotgun (WGS) entry which is preliminary data.</text>
</comment>
<keyword evidence="3" id="KW-0670">Pyruvate</keyword>
<accession>A0A2C6KE93</accession>
<feature type="domain" description="CBM20" evidence="2">
    <location>
        <begin position="1"/>
        <end position="109"/>
    </location>
</feature>
<name>A0A2C6KE93_9APIC</name>
<dbReference type="CDD" id="cd05467">
    <property type="entry name" value="CBM20"/>
    <property type="match status" value="1"/>
</dbReference>
<dbReference type="PROSITE" id="PS51166">
    <property type="entry name" value="CBM20"/>
    <property type="match status" value="1"/>
</dbReference>
<dbReference type="GeneID" id="94430722"/>
<dbReference type="InterPro" id="IPR013783">
    <property type="entry name" value="Ig-like_fold"/>
</dbReference>
<dbReference type="RefSeq" id="XP_067920515.1">
    <property type="nucleotide sequence ID" value="XM_068067511.1"/>
</dbReference>
<keyword evidence="4" id="KW-1185">Reference proteome</keyword>
<dbReference type="SUPFAM" id="SSF49452">
    <property type="entry name" value="Starch-binding domain-like"/>
    <property type="match status" value="1"/>
</dbReference>
<dbReference type="OrthoDB" id="412753at2759"/>
<dbReference type="GO" id="GO:2001070">
    <property type="term" value="F:starch binding"/>
    <property type="evidence" value="ECO:0007669"/>
    <property type="project" value="InterPro"/>
</dbReference>
<dbReference type="SMART" id="SM01065">
    <property type="entry name" value="CBM_2"/>
    <property type="match status" value="1"/>
</dbReference>
<dbReference type="AlphaFoldDB" id="A0A2C6KE93"/>
<dbReference type="GO" id="GO:0016020">
    <property type="term" value="C:membrane"/>
    <property type="evidence" value="ECO:0007669"/>
    <property type="project" value="TreeGrafter"/>
</dbReference>
<reference evidence="3 4" key="1">
    <citation type="journal article" date="2017" name="Int. J. Parasitol.">
        <title>The genome of the protozoan parasite Cystoisospora suis and a reverse vaccinology approach to identify vaccine candidates.</title>
        <authorList>
            <person name="Palmieri N."/>
            <person name="Shrestha A."/>
            <person name="Ruttkowski B."/>
            <person name="Beck T."/>
            <person name="Vogl C."/>
            <person name="Tomley F."/>
            <person name="Blake D.P."/>
            <person name="Joachim A."/>
        </authorList>
    </citation>
    <scope>NUCLEOTIDE SEQUENCE [LARGE SCALE GENOMIC DNA]</scope>
    <source>
        <strain evidence="3 4">Wien I</strain>
    </source>
</reference>
<dbReference type="PANTHER" id="PTHR15048">
    <property type="entry name" value="STARCH-BINDING DOMAIN-CONTAINING PROTEIN 1"/>
    <property type="match status" value="1"/>
</dbReference>